<dbReference type="EnsemblPlants" id="AET6Gv20447900.5">
    <property type="protein sequence ID" value="AET6Gv20447900.5"/>
    <property type="gene ID" value="AET6Gv20447900"/>
</dbReference>
<evidence type="ECO:0000313" key="2">
    <source>
        <dbReference type="EnsemblPlants" id="AET6Gv20447900.5"/>
    </source>
</evidence>
<keyword evidence="3" id="KW-1185">Reference proteome</keyword>
<reference evidence="2" key="4">
    <citation type="submission" date="2019-03" db="UniProtKB">
        <authorList>
            <consortium name="EnsemblPlants"/>
        </authorList>
    </citation>
    <scope>IDENTIFICATION</scope>
</reference>
<feature type="chain" id="PRO_5019458200" evidence="1">
    <location>
        <begin position="26"/>
        <end position="47"/>
    </location>
</feature>
<feature type="signal peptide" evidence="1">
    <location>
        <begin position="1"/>
        <end position="25"/>
    </location>
</feature>
<reference evidence="3" key="1">
    <citation type="journal article" date="2014" name="Science">
        <title>Ancient hybridizations among the ancestral genomes of bread wheat.</title>
        <authorList>
            <consortium name="International Wheat Genome Sequencing Consortium,"/>
            <person name="Marcussen T."/>
            <person name="Sandve S.R."/>
            <person name="Heier L."/>
            <person name="Spannagl M."/>
            <person name="Pfeifer M."/>
            <person name="Jakobsen K.S."/>
            <person name="Wulff B.B."/>
            <person name="Steuernagel B."/>
            <person name="Mayer K.F."/>
            <person name="Olsen O.A."/>
        </authorList>
    </citation>
    <scope>NUCLEOTIDE SEQUENCE [LARGE SCALE GENOMIC DNA]</scope>
    <source>
        <strain evidence="3">cv. AL8/78</strain>
    </source>
</reference>
<dbReference type="AlphaFoldDB" id="A0A453NQH3"/>
<accession>A0A453NQH3</accession>
<evidence type="ECO:0000313" key="3">
    <source>
        <dbReference type="Proteomes" id="UP000015105"/>
    </source>
</evidence>
<name>A0A453NQH3_AEGTS</name>
<sequence length="47" mass="5777">MTGPRPQKRISRLWLILRWLRWTWLKTLQPKTAQGMRTAWPESESRK</sequence>
<organism evidence="2 3">
    <name type="scientific">Aegilops tauschii subsp. strangulata</name>
    <name type="common">Goatgrass</name>
    <dbReference type="NCBI Taxonomy" id="200361"/>
    <lineage>
        <taxon>Eukaryota</taxon>
        <taxon>Viridiplantae</taxon>
        <taxon>Streptophyta</taxon>
        <taxon>Embryophyta</taxon>
        <taxon>Tracheophyta</taxon>
        <taxon>Spermatophyta</taxon>
        <taxon>Magnoliopsida</taxon>
        <taxon>Liliopsida</taxon>
        <taxon>Poales</taxon>
        <taxon>Poaceae</taxon>
        <taxon>BOP clade</taxon>
        <taxon>Pooideae</taxon>
        <taxon>Triticodae</taxon>
        <taxon>Triticeae</taxon>
        <taxon>Triticinae</taxon>
        <taxon>Aegilops</taxon>
    </lineage>
</organism>
<reference evidence="2" key="3">
    <citation type="journal article" date="2017" name="Nature">
        <title>Genome sequence of the progenitor of the wheat D genome Aegilops tauschii.</title>
        <authorList>
            <person name="Luo M.C."/>
            <person name="Gu Y.Q."/>
            <person name="Puiu D."/>
            <person name="Wang H."/>
            <person name="Twardziok S.O."/>
            <person name="Deal K.R."/>
            <person name="Huo N."/>
            <person name="Zhu T."/>
            <person name="Wang L."/>
            <person name="Wang Y."/>
            <person name="McGuire P.E."/>
            <person name="Liu S."/>
            <person name="Long H."/>
            <person name="Ramasamy R.K."/>
            <person name="Rodriguez J.C."/>
            <person name="Van S.L."/>
            <person name="Yuan L."/>
            <person name="Wang Z."/>
            <person name="Xia Z."/>
            <person name="Xiao L."/>
            <person name="Anderson O.D."/>
            <person name="Ouyang S."/>
            <person name="Liang Y."/>
            <person name="Zimin A.V."/>
            <person name="Pertea G."/>
            <person name="Qi P."/>
            <person name="Bennetzen J.L."/>
            <person name="Dai X."/>
            <person name="Dawson M.W."/>
            <person name="Muller H.G."/>
            <person name="Kugler K."/>
            <person name="Rivarola-Duarte L."/>
            <person name="Spannagl M."/>
            <person name="Mayer K.F.X."/>
            <person name="Lu F.H."/>
            <person name="Bevan M.W."/>
            <person name="Leroy P."/>
            <person name="Li P."/>
            <person name="You F.M."/>
            <person name="Sun Q."/>
            <person name="Liu Z."/>
            <person name="Lyons E."/>
            <person name="Wicker T."/>
            <person name="Salzberg S.L."/>
            <person name="Devos K.M."/>
            <person name="Dvorak J."/>
        </authorList>
    </citation>
    <scope>NUCLEOTIDE SEQUENCE [LARGE SCALE GENOMIC DNA]</scope>
    <source>
        <strain evidence="2">cv. AL8/78</strain>
    </source>
</reference>
<reference evidence="2" key="5">
    <citation type="journal article" date="2021" name="G3 (Bethesda)">
        <title>Aegilops tauschii genome assembly Aet v5.0 features greater sequence contiguity and improved annotation.</title>
        <authorList>
            <person name="Wang L."/>
            <person name="Zhu T."/>
            <person name="Rodriguez J.C."/>
            <person name="Deal K.R."/>
            <person name="Dubcovsky J."/>
            <person name="McGuire P.E."/>
            <person name="Lux T."/>
            <person name="Spannagl M."/>
            <person name="Mayer K.F.X."/>
            <person name="Baldrich P."/>
            <person name="Meyers B.C."/>
            <person name="Huo N."/>
            <person name="Gu Y.Q."/>
            <person name="Zhou H."/>
            <person name="Devos K.M."/>
            <person name="Bennetzen J.L."/>
            <person name="Unver T."/>
            <person name="Budak H."/>
            <person name="Gulick P.J."/>
            <person name="Galiba G."/>
            <person name="Kalapos B."/>
            <person name="Nelson D.R."/>
            <person name="Li P."/>
            <person name="You F.M."/>
            <person name="Luo M.C."/>
            <person name="Dvorak J."/>
        </authorList>
    </citation>
    <scope>NUCLEOTIDE SEQUENCE [LARGE SCALE GENOMIC DNA]</scope>
    <source>
        <strain evidence="2">cv. AL8/78</strain>
    </source>
</reference>
<dbReference type="Proteomes" id="UP000015105">
    <property type="component" value="Chromosome 6D"/>
</dbReference>
<keyword evidence="1" id="KW-0732">Signal</keyword>
<proteinExistence type="predicted"/>
<reference evidence="3" key="2">
    <citation type="journal article" date="2017" name="Nat. Plants">
        <title>The Aegilops tauschii genome reveals multiple impacts of transposons.</title>
        <authorList>
            <person name="Zhao G."/>
            <person name="Zou C."/>
            <person name="Li K."/>
            <person name="Wang K."/>
            <person name="Li T."/>
            <person name="Gao L."/>
            <person name="Zhang X."/>
            <person name="Wang H."/>
            <person name="Yang Z."/>
            <person name="Liu X."/>
            <person name="Jiang W."/>
            <person name="Mao L."/>
            <person name="Kong X."/>
            <person name="Jiao Y."/>
            <person name="Jia J."/>
        </authorList>
    </citation>
    <scope>NUCLEOTIDE SEQUENCE [LARGE SCALE GENOMIC DNA]</scope>
    <source>
        <strain evidence="3">cv. AL8/78</strain>
    </source>
</reference>
<dbReference type="Gramene" id="AET6Gv20447900.5">
    <property type="protein sequence ID" value="AET6Gv20447900.5"/>
    <property type="gene ID" value="AET6Gv20447900"/>
</dbReference>
<protein>
    <submittedName>
        <fullName evidence="2">Uncharacterized protein</fullName>
    </submittedName>
</protein>
<evidence type="ECO:0000256" key="1">
    <source>
        <dbReference type="SAM" id="SignalP"/>
    </source>
</evidence>